<comment type="cofactor">
    <cofactor evidence="1 13">
        <name>Mg(2+)</name>
        <dbReference type="ChEBI" id="CHEBI:18420"/>
    </cofactor>
</comment>
<evidence type="ECO:0000256" key="11">
    <source>
        <dbReference type="ARBA" id="ARBA00033056"/>
    </source>
</evidence>
<dbReference type="InterPro" id="IPR015797">
    <property type="entry name" value="NUDIX_hydrolase-like_dom_sf"/>
</dbReference>
<sequence length="211" mass="24163">MSKEKPSFTSKDVEIMNVLPLYDGFFKMVHYEFRHKLFAGGWSDLVRREIFERGHAVAVLPYDPIRQEFVLIEQVRIGALATSEYPWLMEVVAGIIDEGETEESVCHREAMEEAGITLTHLTKATSYLASPGGTTERIHIYVACTDATQAEGIHGLDYESEDIRVHRVSEDEALQWLESGRIDNAATIIALQWFFMHKQRLMEQWHSSESD</sequence>
<comment type="catalytic activity">
    <reaction evidence="12">
        <text>ADP-D-ribose + H2O = D-ribose 5-phosphate + AMP + 2 H(+)</text>
        <dbReference type="Rhea" id="RHEA:10412"/>
        <dbReference type="ChEBI" id="CHEBI:15377"/>
        <dbReference type="ChEBI" id="CHEBI:15378"/>
        <dbReference type="ChEBI" id="CHEBI:57967"/>
        <dbReference type="ChEBI" id="CHEBI:78346"/>
        <dbReference type="ChEBI" id="CHEBI:456215"/>
        <dbReference type="EC" id="3.6.1.13"/>
    </reaction>
</comment>
<feature type="binding site" evidence="13">
    <location>
        <position position="109"/>
    </location>
    <ligand>
        <name>Mg(2+)</name>
        <dbReference type="ChEBI" id="CHEBI:18420"/>
        <label>1</label>
    </ligand>
</feature>
<comment type="caution">
    <text evidence="16">The sequence shown here is derived from an EMBL/GenBank/DDBJ whole genome shotgun (WGS) entry which is preliminary data.</text>
</comment>
<evidence type="ECO:0000256" key="3">
    <source>
        <dbReference type="ARBA" id="ARBA00012453"/>
    </source>
</evidence>
<dbReference type="InterPro" id="IPR000086">
    <property type="entry name" value="NUDIX_hydrolase_dom"/>
</dbReference>
<evidence type="ECO:0000256" key="4">
    <source>
        <dbReference type="ARBA" id="ARBA00013297"/>
    </source>
</evidence>
<dbReference type="EC" id="3.6.1.13" evidence="3"/>
<comment type="similarity">
    <text evidence="2">Belongs to the Nudix hydrolase family. NudF subfamily.</text>
</comment>
<keyword evidence="7 13" id="KW-0460">Magnesium</keyword>
<keyword evidence="5 13" id="KW-0479">Metal-binding</keyword>
<comment type="function">
    <text evidence="8">Acts on ADP-mannose and ADP-glucose as well as ADP-ribose. Prevents glycogen biosynthesis. The reaction catalyzed by this enzyme is a limiting step of the gluconeogenic process.</text>
</comment>
<evidence type="ECO:0000256" key="9">
    <source>
        <dbReference type="ARBA" id="ARBA00030162"/>
    </source>
</evidence>
<evidence type="ECO:0000256" key="6">
    <source>
        <dbReference type="ARBA" id="ARBA00022801"/>
    </source>
</evidence>
<dbReference type="GO" id="GO:0047631">
    <property type="term" value="F:ADP-ribose diphosphatase activity"/>
    <property type="evidence" value="ECO:0007669"/>
    <property type="project" value="UniProtKB-EC"/>
</dbReference>
<dbReference type="InterPro" id="IPR020084">
    <property type="entry name" value="NUDIX_hydrolase_CS"/>
</dbReference>
<feature type="short sequence motif" description="Nudix box" evidence="14">
    <location>
        <begin position="94"/>
        <end position="116"/>
    </location>
</feature>
<evidence type="ECO:0000256" key="2">
    <source>
        <dbReference type="ARBA" id="ARBA00007482"/>
    </source>
</evidence>
<evidence type="ECO:0000259" key="15">
    <source>
        <dbReference type="PROSITE" id="PS51462"/>
    </source>
</evidence>
<proteinExistence type="inferred from homology"/>
<dbReference type="EMBL" id="QRHA01000002">
    <property type="protein sequence ID" value="RDV27974.1"/>
    <property type="molecule type" value="Genomic_DNA"/>
</dbReference>
<accession>A0A3D8MBT9</accession>
<dbReference type="InterPro" id="IPR004385">
    <property type="entry name" value="NDP_pyrophosphatase"/>
</dbReference>
<dbReference type="OrthoDB" id="5292471at2"/>
<organism evidence="16 17">
    <name type="scientific">Alteromonas aestuariivivens</name>
    <dbReference type="NCBI Taxonomy" id="1938339"/>
    <lineage>
        <taxon>Bacteria</taxon>
        <taxon>Pseudomonadati</taxon>
        <taxon>Pseudomonadota</taxon>
        <taxon>Gammaproteobacteria</taxon>
        <taxon>Alteromonadales</taxon>
        <taxon>Alteromonadaceae</taxon>
        <taxon>Alteromonas/Salinimonas group</taxon>
        <taxon>Alteromonas</taxon>
    </lineage>
</organism>
<dbReference type="PROSITE" id="PS00893">
    <property type="entry name" value="NUDIX_BOX"/>
    <property type="match status" value="1"/>
</dbReference>
<dbReference type="GO" id="GO:0005829">
    <property type="term" value="C:cytosol"/>
    <property type="evidence" value="ECO:0007669"/>
    <property type="project" value="TreeGrafter"/>
</dbReference>
<dbReference type="CDD" id="cd24155">
    <property type="entry name" value="NUDIX_ADPRase"/>
    <property type="match status" value="1"/>
</dbReference>
<evidence type="ECO:0000256" key="13">
    <source>
        <dbReference type="PIRSR" id="PIRSR604385-2"/>
    </source>
</evidence>
<feature type="domain" description="Nudix hydrolase" evidence="15">
    <location>
        <begin position="52"/>
        <end position="190"/>
    </location>
</feature>
<dbReference type="PANTHER" id="PTHR11839:SF5">
    <property type="entry name" value="ADP-RIBOSE PYROPHOSPHATASE"/>
    <property type="match status" value="1"/>
</dbReference>
<evidence type="ECO:0000313" key="17">
    <source>
        <dbReference type="Proteomes" id="UP000256561"/>
    </source>
</evidence>
<keyword evidence="17" id="KW-1185">Reference proteome</keyword>
<evidence type="ECO:0000256" key="10">
    <source>
        <dbReference type="ARBA" id="ARBA00030308"/>
    </source>
</evidence>
<dbReference type="SUPFAM" id="SSF55811">
    <property type="entry name" value="Nudix"/>
    <property type="match status" value="1"/>
</dbReference>
<name>A0A3D8MBT9_9ALTE</name>
<evidence type="ECO:0000256" key="14">
    <source>
        <dbReference type="PIRSR" id="PIRSR604385-3"/>
    </source>
</evidence>
<feature type="binding site" evidence="13">
    <location>
        <position position="161"/>
    </location>
    <ligand>
        <name>Mg(2+)</name>
        <dbReference type="ChEBI" id="CHEBI:18420"/>
        <label>1</label>
    </ligand>
</feature>
<evidence type="ECO:0000256" key="1">
    <source>
        <dbReference type="ARBA" id="ARBA00001946"/>
    </source>
</evidence>
<feature type="binding site" evidence="13">
    <location>
        <position position="93"/>
    </location>
    <ligand>
        <name>Mg(2+)</name>
        <dbReference type="ChEBI" id="CHEBI:18420"/>
        <label>1</label>
    </ligand>
</feature>
<dbReference type="Pfam" id="PF00293">
    <property type="entry name" value="NUDIX"/>
    <property type="match status" value="1"/>
</dbReference>
<feature type="binding site" evidence="13">
    <location>
        <position position="113"/>
    </location>
    <ligand>
        <name>Mg(2+)</name>
        <dbReference type="ChEBI" id="CHEBI:18420"/>
        <label>1</label>
    </ligand>
</feature>
<evidence type="ECO:0000256" key="12">
    <source>
        <dbReference type="ARBA" id="ARBA00049546"/>
    </source>
</evidence>
<dbReference type="NCBIfam" id="TIGR00052">
    <property type="entry name" value="nudix-type nucleoside diphosphatase, YffH/AdpP family"/>
    <property type="match status" value="1"/>
</dbReference>
<dbReference type="AlphaFoldDB" id="A0A3D8MBT9"/>
<dbReference type="GO" id="GO:0019144">
    <property type="term" value="F:ADP-sugar diphosphatase activity"/>
    <property type="evidence" value="ECO:0007669"/>
    <property type="project" value="TreeGrafter"/>
</dbReference>
<dbReference type="GO" id="GO:0006753">
    <property type="term" value="P:nucleoside phosphate metabolic process"/>
    <property type="evidence" value="ECO:0007669"/>
    <property type="project" value="TreeGrafter"/>
</dbReference>
<dbReference type="Gene3D" id="3.90.79.10">
    <property type="entry name" value="Nucleoside Triphosphate Pyrophosphohydrolase"/>
    <property type="match status" value="1"/>
</dbReference>
<evidence type="ECO:0000256" key="5">
    <source>
        <dbReference type="ARBA" id="ARBA00022723"/>
    </source>
</evidence>
<dbReference type="RefSeq" id="WP_115591854.1">
    <property type="nucleotide sequence ID" value="NZ_QRHA01000002.1"/>
</dbReference>
<protein>
    <recommendedName>
        <fullName evidence="4">ADP-ribose pyrophosphatase</fullName>
        <ecNumber evidence="3">3.6.1.13</ecNumber>
    </recommendedName>
    <alternativeName>
        <fullName evidence="9">ADP-ribose diphosphatase</fullName>
    </alternativeName>
    <alternativeName>
        <fullName evidence="11">ADP-ribose phosphohydrolase</fullName>
    </alternativeName>
    <alternativeName>
        <fullName evidence="10">Adenosine diphosphoribose pyrophosphatase</fullName>
    </alternativeName>
</protein>
<dbReference type="PROSITE" id="PS51462">
    <property type="entry name" value="NUDIX"/>
    <property type="match status" value="1"/>
</dbReference>
<evidence type="ECO:0000256" key="7">
    <source>
        <dbReference type="ARBA" id="ARBA00022842"/>
    </source>
</evidence>
<dbReference type="GO" id="GO:0046872">
    <property type="term" value="F:metal ion binding"/>
    <property type="evidence" value="ECO:0007669"/>
    <property type="project" value="UniProtKB-KW"/>
</dbReference>
<dbReference type="NCBIfam" id="NF008003">
    <property type="entry name" value="PRK10729.1"/>
    <property type="match status" value="1"/>
</dbReference>
<keyword evidence="6 16" id="KW-0378">Hydrolase</keyword>
<dbReference type="Proteomes" id="UP000256561">
    <property type="component" value="Unassembled WGS sequence"/>
</dbReference>
<evidence type="ECO:0000313" key="16">
    <source>
        <dbReference type="EMBL" id="RDV27974.1"/>
    </source>
</evidence>
<dbReference type="PANTHER" id="PTHR11839">
    <property type="entry name" value="UDP/ADP-SUGAR PYROPHOSPHATASE"/>
    <property type="match status" value="1"/>
</dbReference>
<evidence type="ECO:0000256" key="8">
    <source>
        <dbReference type="ARBA" id="ARBA00025164"/>
    </source>
</evidence>
<gene>
    <name evidence="16" type="ORF">DXV75_03120</name>
</gene>
<reference evidence="17" key="1">
    <citation type="submission" date="2018-08" db="EMBL/GenBank/DDBJ databases">
        <authorList>
            <person name="Zhang J."/>
            <person name="Du Z.-J."/>
        </authorList>
    </citation>
    <scope>NUCLEOTIDE SEQUENCE [LARGE SCALE GENOMIC DNA]</scope>
    <source>
        <strain evidence="17">KCTC 52655</strain>
    </source>
</reference>
<dbReference type="GO" id="GO:0019693">
    <property type="term" value="P:ribose phosphate metabolic process"/>
    <property type="evidence" value="ECO:0007669"/>
    <property type="project" value="TreeGrafter"/>
</dbReference>